<dbReference type="AlphaFoldDB" id="A0A9R0DRP9"/>
<evidence type="ECO:0000313" key="8">
    <source>
        <dbReference type="Proteomes" id="UP000829999"/>
    </source>
</evidence>
<proteinExistence type="inferred from homology"/>
<organism evidence="8 9">
    <name type="scientific">Spodoptera frugiperda</name>
    <name type="common">Fall armyworm</name>
    <dbReference type="NCBI Taxonomy" id="7108"/>
    <lineage>
        <taxon>Eukaryota</taxon>
        <taxon>Metazoa</taxon>
        <taxon>Ecdysozoa</taxon>
        <taxon>Arthropoda</taxon>
        <taxon>Hexapoda</taxon>
        <taxon>Insecta</taxon>
        <taxon>Pterygota</taxon>
        <taxon>Neoptera</taxon>
        <taxon>Endopterygota</taxon>
        <taxon>Lepidoptera</taxon>
        <taxon>Glossata</taxon>
        <taxon>Ditrysia</taxon>
        <taxon>Noctuoidea</taxon>
        <taxon>Noctuidae</taxon>
        <taxon>Amphipyrinae</taxon>
        <taxon>Spodoptera</taxon>
    </lineage>
</organism>
<keyword evidence="8" id="KW-1185">Reference proteome</keyword>
<evidence type="ECO:0000256" key="6">
    <source>
        <dbReference type="SAM" id="SignalP"/>
    </source>
</evidence>
<sequence>MWSAIWLVSLCGLVFGASRLDPLVSTKGGLIRGLQFGDGYAKFLGIPYAVVDANNPFGPSVPHQGFENTFEAYESKSCPQTQFNSNAAVGTIDCLTVDIYVPSTANSRNLLPVMVWIHGGAFIGGSNGDEAKEPVSLLKHDVIVVAVNYRLGIYGFMCLDIPEVPGNQGLKDQTLALRWVRDNIAAFGGDPNKITIFGESAGGMSVNMHLFSLNEKLFDQAIIQSGPALSYWMMVESNNTIPSRLAEELGFVTSDINEALKYLATVDPHLLVQVAKDLKISSGSGNDQPLTKPCVEKEFEGVENFITEHPMNTKSTKVSRTPIIIGNTAREFYFQYAYQDEKFFESFDIKTLFEMGFNVDSDFEEAIDDAKRFYFGDEKIEQRVVEELIDFGTDLIFGHSTQRMAEKLLDSGADKVYRFIFSYREASHGDELGYLFDSTLGKSEEQSDTEKASVKTRLTTLWTNFAKYGNPTPTSTDLLPFTWTPITKTSQPYLDMDADFTIKSRPAHARMAFWDIFYKLYGKHQKWYKEQLVLLIKILANFLIYCEILQGSNMWVIVMILTLCGVVQGVSKAPLVSTKLGEIEGLEFGDGHAQFLGVPYAVVDENNPFGPSTPHPGFNETFKANESKLCPQIKDNEAVGTLDSLVMNIYVPKTANSQNLLPVMVWIHGGGFVDGSADDKGKSSPKEFMKHDVIVIGINYRLGIYGFMNLDIPEVPGNQGLKDQVLAFRWIRENIEAFGGDPNNVTAFGCSAGGISINLHLLSPYEKLFEKAIIQSGTVYARFWLSEVDYTVPIRIAKELGFNTTDKLEAVKYLSTVDPLVVINAVNNLQHDGVNVRSEINPKTVPYVEKKFEGVENFVTEKMGNIVSSSKVETTPILLGDNSNEAAVVIHAADDEFYKRFDFGRHLSLGFDFKGPVPEEAVRSVKDFYIKDDNLNTLKDGVLKFMSDFYFSHPTQKTQEFLLDIGASSLYRYIFSYSGGRNLVQLTKNFTAEGATHADDLGYLFYYDIFGKTNPQDQIMVDRMITIWTNFAKYGNPTPNKTDLLPIKWESTTKSNPKYVDIDLDLTVGTTPFPERMEFWNKFYDQYGRYQI</sequence>
<protein>
    <submittedName>
        <fullName evidence="9">Uncharacterized protein LOC118275740</fullName>
    </submittedName>
</protein>
<comment type="similarity">
    <text evidence="1">Belongs to the type-B carboxylesterase/lipase family.</text>
</comment>
<feature type="signal peptide" evidence="6">
    <location>
        <begin position="1"/>
        <end position="16"/>
    </location>
</feature>
<dbReference type="InterPro" id="IPR029058">
    <property type="entry name" value="AB_hydrolase_fold"/>
</dbReference>
<dbReference type="Gene3D" id="3.40.50.1820">
    <property type="entry name" value="alpha/beta hydrolase"/>
    <property type="match status" value="2"/>
</dbReference>
<keyword evidence="6" id="KW-0732">Signal</keyword>
<dbReference type="GeneID" id="118275740"/>
<feature type="domain" description="Carboxylesterase type B" evidence="7">
    <location>
        <begin position="21"/>
        <end position="514"/>
    </location>
</feature>
<dbReference type="InterPro" id="IPR019826">
    <property type="entry name" value="Carboxylesterase_B_AS"/>
</dbReference>
<dbReference type="Proteomes" id="UP000829999">
    <property type="component" value="Chromosome 8"/>
</dbReference>
<feature type="domain" description="Carboxylesterase type B" evidence="7">
    <location>
        <begin position="573"/>
        <end position="1080"/>
    </location>
</feature>
<evidence type="ECO:0000256" key="5">
    <source>
        <dbReference type="ARBA" id="ARBA00023180"/>
    </source>
</evidence>
<evidence type="ECO:0000256" key="1">
    <source>
        <dbReference type="ARBA" id="ARBA00005964"/>
    </source>
</evidence>
<dbReference type="PANTHER" id="PTHR43142:SF1">
    <property type="entry name" value="CARBOXYLIC ESTER HYDROLASE"/>
    <property type="match status" value="1"/>
</dbReference>
<reference evidence="9" key="1">
    <citation type="submission" date="2025-08" db="UniProtKB">
        <authorList>
            <consortium name="RefSeq"/>
        </authorList>
    </citation>
    <scope>IDENTIFICATION</scope>
    <source>
        <tissue evidence="9">Whole larval tissue</tissue>
    </source>
</reference>
<evidence type="ECO:0000256" key="3">
    <source>
        <dbReference type="ARBA" id="ARBA00022801"/>
    </source>
</evidence>
<evidence type="ECO:0000259" key="7">
    <source>
        <dbReference type="Pfam" id="PF00135"/>
    </source>
</evidence>
<dbReference type="Pfam" id="PF00135">
    <property type="entry name" value="COesterase"/>
    <property type="match status" value="2"/>
</dbReference>
<feature type="chain" id="PRO_5040408591" evidence="6">
    <location>
        <begin position="17"/>
        <end position="1092"/>
    </location>
</feature>
<dbReference type="PROSITE" id="PS00122">
    <property type="entry name" value="CARBOXYLESTERASE_B_1"/>
    <property type="match status" value="1"/>
</dbReference>
<keyword evidence="2" id="KW-0719">Serine esterase</keyword>
<evidence type="ECO:0000256" key="4">
    <source>
        <dbReference type="ARBA" id="ARBA00023157"/>
    </source>
</evidence>
<evidence type="ECO:0000313" key="9">
    <source>
        <dbReference type="RefSeq" id="XP_050551626.1"/>
    </source>
</evidence>
<evidence type="ECO:0000256" key="2">
    <source>
        <dbReference type="ARBA" id="ARBA00022487"/>
    </source>
</evidence>
<accession>A0A9R0DRP9</accession>
<dbReference type="GO" id="GO:0052689">
    <property type="term" value="F:carboxylic ester hydrolase activity"/>
    <property type="evidence" value="ECO:0007669"/>
    <property type="project" value="UniProtKB-KW"/>
</dbReference>
<name>A0A9R0DRP9_SPOFR</name>
<dbReference type="SUPFAM" id="SSF53474">
    <property type="entry name" value="alpha/beta-Hydrolases"/>
    <property type="match status" value="2"/>
</dbReference>
<dbReference type="RefSeq" id="XP_050551626.1">
    <property type="nucleotide sequence ID" value="XM_050695669.1"/>
</dbReference>
<dbReference type="OrthoDB" id="19653at2759"/>
<dbReference type="InterPro" id="IPR002018">
    <property type="entry name" value="CarbesteraseB"/>
</dbReference>
<keyword evidence="5" id="KW-0325">Glycoprotein</keyword>
<keyword evidence="4" id="KW-1015">Disulfide bond</keyword>
<gene>
    <name evidence="9" type="primary">LOC118275740</name>
</gene>
<dbReference type="PANTHER" id="PTHR43142">
    <property type="entry name" value="CARBOXYLIC ESTER HYDROLASE"/>
    <property type="match status" value="1"/>
</dbReference>
<keyword evidence="3" id="KW-0378">Hydrolase</keyword>